<dbReference type="AlphaFoldDB" id="A0AAD9EL85"/>
<keyword evidence="2" id="KW-0812">Transmembrane</keyword>
<evidence type="ECO:0000313" key="3">
    <source>
        <dbReference type="EMBL" id="KAK1852438.1"/>
    </source>
</evidence>
<gene>
    <name evidence="3" type="ORF">CCHR01_04883</name>
</gene>
<name>A0AAD9EL85_9PEZI</name>
<dbReference type="Proteomes" id="UP001243330">
    <property type="component" value="Unassembled WGS sequence"/>
</dbReference>
<organism evidence="3 4">
    <name type="scientific">Colletotrichum chrysophilum</name>
    <dbReference type="NCBI Taxonomy" id="1836956"/>
    <lineage>
        <taxon>Eukaryota</taxon>
        <taxon>Fungi</taxon>
        <taxon>Dikarya</taxon>
        <taxon>Ascomycota</taxon>
        <taxon>Pezizomycotina</taxon>
        <taxon>Sordariomycetes</taxon>
        <taxon>Hypocreomycetidae</taxon>
        <taxon>Glomerellales</taxon>
        <taxon>Glomerellaceae</taxon>
        <taxon>Colletotrichum</taxon>
        <taxon>Colletotrichum gloeosporioides species complex</taxon>
    </lineage>
</organism>
<feature type="compositionally biased region" description="Polar residues" evidence="1">
    <location>
        <begin position="1"/>
        <end position="10"/>
    </location>
</feature>
<protein>
    <submittedName>
        <fullName evidence="3">Uncharacterized protein</fullName>
    </submittedName>
</protein>
<proteinExistence type="predicted"/>
<accession>A0AAD9EL85</accession>
<evidence type="ECO:0000256" key="1">
    <source>
        <dbReference type="SAM" id="MobiDB-lite"/>
    </source>
</evidence>
<feature type="transmembrane region" description="Helical" evidence="2">
    <location>
        <begin position="63"/>
        <end position="86"/>
    </location>
</feature>
<reference evidence="3" key="1">
    <citation type="submission" date="2023-01" db="EMBL/GenBank/DDBJ databases">
        <title>Colletotrichum chrysophilum M932 genome sequence.</title>
        <authorList>
            <person name="Baroncelli R."/>
        </authorList>
    </citation>
    <scope>NUCLEOTIDE SEQUENCE</scope>
    <source>
        <strain evidence="3">M932</strain>
    </source>
</reference>
<evidence type="ECO:0000256" key="2">
    <source>
        <dbReference type="SAM" id="Phobius"/>
    </source>
</evidence>
<keyword evidence="4" id="KW-1185">Reference proteome</keyword>
<dbReference type="EMBL" id="JAQOWY010000074">
    <property type="protein sequence ID" value="KAK1852438.1"/>
    <property type="molecule type" value="Genomic_DNA"/>
</dbReference>
<keyword evidence="2" id="KW-1133">Transmembrane helix</keyword>
<comment type="caution">
    <text evidence="3">The sequence shown here is derived from an EMBL/GenBank/DDBJ whole genome shotgun (WGS) entry which is preliminary data.</text>
</comment>
<keyword evidence="2" id="KW-0472">Membrane</keyword>
<evidence type="ECO:0000313" key="4">
    <source>
        <dbReference type="Proteomes" id="UP001243330"/>
    </source>
</evidence>
<feature type="region of interest" description="Disordered" evidence="1">
    <location>
        <begin position="1"/>
        <end position="30"/>
    </location>
</feature>
<sequence length="134" mass="14386">MSTAMSTASRRPSPKLPTVGGRVLPRPMSQGRAPLLLSHSRSVTELSEAKDIGEPQTVSSVGFSLSGLLVVVSVSTAIFHVFVCLLTSSGQLQNPAPGLTQTFAHRHGAHRLSKPRPRNRVFPVTRHDVERGLS</sequence>